<organism evidence="3 4">
    <name type="scientific">Phenylobacterium hankyongense</name>
    <dbReference type="NCBI Taxonomy" id="1813876"/>
    <lineage>
        <taxon>Bacteria</taxon>
        <taxon>Pseudomonadati</taxon>
        <taxon>Pseudomonadota</taxon>
        <taxon>Alphaproteobacteria</taxon>
        <taxon>Caulobacterales</taxon>
        <taxon>Caulobacteraceae</taxon>
        <taxon>Phenylobacterium</taxon>
    </lineage>
</organism>
<comment type="caution">
    <text evidence="3">The sequence shown here is derived from an EMBL/GenBank/DDBJ whole genome shotgun (WGS) entry which is preliminary data.</text>
</comment>
<gene>
    <name evidence="3" type="ORF">DJ021_01115</name>
</gene>
<evidence type="ECO:0000256" key="1">
    <source>
        <dbReference type="ARBA" id="ARBA00006817"/>
    </source>
</evidence>
<dbReference type="InterPro" id="IPR023393">
    <property type="entry name" value="START-like_dom_sf"/>
</dbReference>
<evidence type="ECO:0000313" key="4">
    <source>
        <dbReference type="Proteomes" id="UP000249842"/>
    </source>
</evidence>
<reference evidence="4" key="1">
    <citation type="submission" date="2018-05" db="EMBL/GenBank/DDBJ databases">
        <authorList>
            <person name="Li X."/>
        </authorList>
    </citation>
    <scope>NUCLEOTIDE SEQUENCE [LARGE SCALE GENOMIC DNA]</scope>
    <source>
        <strain evidence="4">HKS-05</strain>
    </source>
</reference>
<protein>
    <recommendedName>
        <fullName evidence="2">Activator of Hsp90 ATPase homologue 1/2-like C-terminal domain-containing protein</fullName>
    </recommendedName>
</protein>
<keyword evidence="4" id="KW-1185">Reference proteome</keyword>
<dbReference type="Proteomes" id="UP000249842">
    <property type="component" value="Unassembled WGS sequence"/>
</dbReference>
<comment type="similarity">
    <text evidence="1">Belongs to the AHA1 family.</text>
</comment>
<name>A0A328AW68_9CAUL</name>
<dbReference type="OrthoDB" id="9805228at2"/>
<dbReference type="AlphaFoldDB" id="A0A328AW68"/>
<dbReference type="Gene3D" id="3.30.530.20">
    <property type="match status" value="2"/>
</dbReference>
<feature type="domain" description="Activator of Hsp90 ATPase homologue 1/2-like C-terminal" evidence="2">
    <location>
        <begin position="178"/>
        <end position="305"/>
    </location>
</feature>
<proteinExistence type="inferred from homology"/>
<accession>A0A328AW68</accession>
<dbReference type="Pfam" id="PF08327">
    <property type="entry name" value="AHSA1"/>
    <property type="match status" value="2"/>
</dbReference>
<feature type="domain" description="Activator of Hsp90 ATPase homologue 1/2-like C-terminal" evidence="2">
    <location>
        <begin position="21"/>
        <end position="156"/>
    </location>
</feature>
<evidence type="ECO:0000313" key="3">
    <source>
        <dbReference type="EMBL" id="RAK58495.1"/>
    </source>
</evidence>
<dbReference type="InterPro" id="IPR013538">
    <property type="entry name" value="ASHA1/2-like_C"/>
</dbReference>
<dbReference type="EMBL" id="QFYP01000001">
    <property type="protein sequence ID" value="RAK58495.1"/>
    <property type="molecule type" value="Genomic_DNA"/>
</dbReference>
<evidence type="ECO:0000259" key="2">
    <source>
        <dbReference type="Pfam" id="PF08327"/>
    </source>
</evidence>
<dbReference type="SUPFAM" id="SSF55961">
    <property type="entry name" value="Bet v1-like"/>
    <property type="match status" value="2"/>
</dbReference>
<sequence>MADQATPLGAGYEMTLTRTFNAPVALVFDCFTDPDHLARWWGPLGCENVINTLEARPGGEISLHMAGPGYSHTMGGEFVEIDRPRRLVFLSKAFEAPDGGWGIINRNTLTFEERNGATRLILHTRVERAEGELVLGALGGMKAGWGQSLERLGDLVGGGGKMDLEVADRLIVLRRAFDAPPERVWGALTEPDAFARWWCGGGMVVEEMDVRPAGAWSVRQTSPDGAVHRFFGEFRKVEPPVRLVMTQGFDAHAPIEVVYDLTQEWGRTVLTRTMRFPDNHYRDGMLGSGLDAGAAESYDRLAEILAAGGAVRPSC</sequence>
<dbReference type="RefSeq" id="WP_111455774.1">
    <property type="nucleotide sequence ID" value="NZ_QFYP01000001.1"/>
</dbReference>